<organism evidence="1 2">
    <name type="scientific">Sulfurospirillum cavolei</name>
    <dbReference type="NCBI Taxonomy" id="366522"/>
    <lineage>
        <taxon>Bacteria</taxon>
        <taxon>Pseudomonadati</taxon>
        <taxon>Campylobacterota</taxon>
        <taxon>Epsilonproteobacteria</taxon>
        <taxon>Campylobacterales</taxon>
        <taxon>Sulfurospirillaceae</taxon>
        <taxon>Sulfurospirillum</taxon>
    </lineage>
</organism>
<gene>
    <name evidence="1" type="ORF">CFH80_02245</name>
</gene>
<protein>
    <submittedName>
        <fullName evidence="1">Uncharacterized protein</fullName>
    </submittedName>
</protein>
<dbReference type="AlphaFoldDB" id="A0A2D3W6E3"/>
<dbReference type="EMBL" id="DLUG01000064">
    <property type="protein sequence ID" value="DAB36921.1"/>
    <property type="molecule type" value="Genomic_DNA"/>
</dbReference>
<accession>A0A2D3W6E3</accession>
<evidence type="ECO:0000313" key="1">
    <source>
        <dbReference type="EMBL" id="DAB36921.1"/>
    </source>
</evidence>
<dbReference type="STRING" id="366522.GCA_001548055_01155"/>
<reference evidence="1 2" key="1">
    <citation type="journal article" date="2017" name="Front. Microbiol.">
        <title>Comparative Genomic Analysis of the Class Epsilonproteobacteria and Proposed Reclassification to Epsilonbacteraeota (phyl. nov.).</title>
        <authorList>
            <person name="Waite D.W."/>
            <person name="Vanwonterghem I."/>
            <person name="Rinke C."/>
            <person name="Parks D.H."/>
            <person name="Zhang Y."/>
            <person name="Takai K."/>
            <person name="Sievert S.M."/>
            <person name="Simon J."/>
            <person name="Campbell B.J."/>
            <person name="Hanson T.E."/>
            <person name="Woyke T."/>
            <person name="Klotz M.G."/>
            <person name="Hugenholtz P."/>
        </authorList>
    </citation>
    <scope>NUCLEOTIDE SEQUENCE [LARGE SCALE GENOMIC DNA]</scope>
    <source>
        <strain evidence="1">UBA11420</strain>
    </source>
</reference>
<dbReference type="Proteomes" id="UP000231638">
    <property type="component" value="Unassembled WGS sequence"/>
</dbReference>
<evidence type="ECO:0000313" key="2">
    <source>
        <dbReference type="Proteomes" id="UP000231638"/>
    </source>
</evidence>
<name>A0A2D3W6E3_9BACT</name>
<proteinExistence type="predicted"/>
<comment type="caution">
    <text evidence="1">The sequence shown here is derived from an EMBL/GenBank/DDBJ whole genome shotgun (WGS) entry which is preliminary data.</text>
</comment>
<sequence length="197" mass="23431">MQISYKPLVERFSIPRPTLIEWQKRAEEKENWRVKHLAYLRMQLCVEKETCTEIKKYAPCPEELFLLCVYLFFYTIDSYIPKDDLMRGFRAFALEVRNGVEYQHEFAGRIWSLRMGEESSKKMVNYYRLFDLLKHLTAAQYAVLLSAAIEFVHAAKSKYRIDTKACLEGKTWQELFTYDKAFSLKSIETFFKNKGIL</sequence>